<keyword evidence="2" id="KW-1185">Reference proteome</keyword>
<dbReference type="GeneID" id="85411201"/>
<proteinExistence type="predicted"/>
<dbReference type="RefSeq" id="XP_060378454.1">
    <property type="nucleotide sequence ID" value="XM_060526963.1"/>
</dbReference>
<sequence>MGSREEMAHSLPVLLENIHSTYTFLYLSRSLSGVWD</sequence>
<gene>
    <name evidence="1" type="ORF">CTAM01_10951</name>
</gene>
<evidence type="ECO:0000313" key="1">
    <source>
        <dbReference type="EMBL" id="KAK1490101.1"/>
    </source>
</evidence>
<accession>A0ABQ9QZ50</accession>
<dbReference type="Proteomes" id="UP001227543">
    <property type="component" value="Unassembled WGS sequence"/>
</dbReference>
<organism evidence="1 2">
    <name type="scientific">Colletotrichum tamarilloi</name>
    <dbReference type="NCBI Taxonomy" id="1209934"/>
    <lineage>
        <taxon>Eukaryota</taxon>
        <taxon>Fungi</taxon>
        <taxon>Dikarya</taxon>
        <taxon>Ascomycota</taxon>
        <taxon>Pezizomycotina</taxon>
        <taxon>Sordariomycetes</taxon>
        <taxon>Hypocreomycetidae</taxon>
        <taxon>Glomerellales</taxon>
        <taxon>Glomerellaceae</taxon>
        <taxon>Colletotrichum</taxon>
        <taxon>Colletotrichum acutatum species complex</taxon>
    </lineage>
</organism>
<dbReference type="EMBL" id="MLFU01000054">
    <property type="protein sequence ID" value="KAK1490101.1"/>
    <property type="molecule type" value="Genomic_DNA"/>
</dbReference>
<protein>
    <submittedName>
        <fullName evidence="1">Uncharacterized protein</fullName>
    </submittedName>
</protein>
<name>A0ABQ9QZ50_9PEZI</name>
<reference evidence="1 2" key="1">
    <citation type="submission" date="2016-10" db="EMBL/GenBank/DDBJ databases">
        <title>The genome sequence of Colletotrichum fioriniae PJ7.</title>
        <authorList>
            <person name="Baroncelli R."/>
        </authorList>
    </citation>
    <scope>NUCLEOTIDE SEQUENCE [LARGE SCALE GENOMIC DNA]</scope>
    <source>
        <strain evidence="1 2">Tom-12</strain>
    </source>
</reference>
<evidence type="ECO:0000313" key="2">
    <source>
        <dbReference type="Proteomes" id="UP001227543"/>
    </source>
</evidence>
<comment type="caution">
    <text evidence="1">The sequence shown here is derived from an EMBL/GenBank/DDBJ whole genome shotgun (WGS) entry which is preliminary data.</text>
</comment>